<dbReference type="PANTHER" id="PTHR24421">
    <property type="entry name" value="NITRATE/NITRITE SENSOR PROTEIN NARX-RELATED"/>
    <property type="match status" value="1"/>
</dbReference>
<evidence type="ECO:0000256" key="6">
    <source>
        <dbReference type="ARBA" id="ARBA00022485"/>
    </source>
</evidence>
<evidence type="ECO:0000313" key="18">
    <source>
        <dbReference type="EMBL" id="MBL7630869.1"/>
    </source>
</evidence>
<evidence type="ECO:0000259" key="17">
    <source>
        <dbReference type="SMART" id="SM00387"/>
    </source>
</evidence>
<keyword evidence="16" id="KW-1133">Transmembrane helix</keyword>
<dbReference type="PANTHER" id="PTHR24421:SF62">
    <property type="entry name" value="SENSORY TRANSDUCTION HISTIDINE KINASE"/>
    <property type="match status" value="1"/>
</dbReference>
<dbReference type="EC" id="2.7.13.3" evidence="4"/>
<evidence type="ECO:0000256" key="12">
    <source>
        <dbReference type="ARBA" id="ARBA00023014"/>
    </source>
</evidence>
<dbReference type="Gene3D" id="3.30.565.10">
    <property type="entry name" value="Histidine kinase-like ATPase, C-terminal domain"/>
    <property type="match status" value="1"/>
</dbReference>
<keyword evidence="10" id="KW-0408">Iron</keyword>
<evidence type="ECO:0000256" key="8">
    <source>
        <dbReference type="ARBA" id="ARBA00022679"/>
    </source>
</evidence>
<dbReference type="Proteomes" id="UP000604475">
    <property type="component" value="Unassembled WGS sequence"/>
</dbReference>
<keyword evidence="15" id="KW-0175">Coiled coil</keyword>
<evidence type="ECO:0000256" key="11">
    <source>
        <dbReference type="ARBA" id="ARBA00023012"/>
    </source>
</evidence>
<comment type="cofactor">
    <cofactor evidence="2">
        <name>[4Fe-4S] cluster</name>
        <dbReference type="ChEBI" id="CHEBI:49883"/>
    </cofactor>
</comment>
<comment type="caution">
    <text evidence="18">The sequence shown here is derived from an EMBL/GenBank/DDBJ whole genome shotgun (WGS) entry which is preliminary data.</text>
</comment>
<accession>A0A937UPH3</accession>
<gene>
    <name evidence="18" type="ORF">I7412_27640</name>
</gene>
<feature type="coiled-coil region" evidence="15">
    <location>
        <begin position="205"/>
        <end position="232"/>
    </location>
</feature>
<evidence type="ECO:0000256" key="14">
    <source>
        <dbReference type="ARBA" id="ARBA00030800"/>
    </source>
</evidence>
<dbReference type="InterPro" id="IPR011712">
    <property type="entry name" value="Sig_transdc_His_kin_sub3_dim/P"/>
</dbReference>
<evidence type="ECO:0000256" key="5">
    <source>
        <dbReference type="ARBA" id="ARBA00017322"/>
    </source>
</evidence>
<dbReference type="GO" id="GO:0051539">
    <property type="term" value="F:4 iron, 4 sulfur cluster binding"/>
    <property type="evidence" value="ECO:0007669"/>
    <property type="project" value="UniProtKB-KW"/>
</dbReference>
<evidence type="ECO:0000256" key="13">
    <source>
        <dbReference type="ARBA" id="ARBA00024827"/>
    </source>
</evidence>
<dbReference type="GO" id="GO:0005737">
    <property type="term" value="C:cytoplasm"/>
    <property type="evidence" value="ECO:0007669"/>
    <property type="project" value="UniProtKB-SubCell"/>
</dbReference>
<evidence type="ECO:0000256" key="10">
    <source>
        <dbReference type="ARBA" id="ARBA00023004"/>
    </source>
</evidence>
<keyword evidence="8" id="KW-0808">Transferase</keyword>
<dbReference type="CDD" id="cd16917">
    <property type="entry name" value="HATPase_UhpB-NarQ-NarX-like"/>
    <property type="match status" value="1"/>
</dbReference>
<feature type="transmembrane region" description="Helical" evidence="16">
    <location>
        <begin position="77"/>
        <end position="96"/>
    </location>
</feature>
<evidence type="ECO:0000256" key="1">
    <source>
        <dbReference type="ARBA" id="ARBA00000085"/>
    </source>
</evidence>
<reference evidence="18" key="1">
    <citation type="submission" date="2020-12" db="EMBL/GenBank/DDBJ databases">
        <title>Genomic characterization of non-nitrogen-fixing Frankia strains.</title>
        <authorList>
            <person name="Carlos-Shanley C."/>
            <person name="Guerra T."/>
            <person name="Hahn D."/>
        </authorList>
    </citation>
    <scope>NUCLEOTIDE SEQUENCE</scope>
    <source>
        <strain evidence="18">CN6</strain>
    </source>
</reference>
<protein>
    <recommendedName>
        <fullName evidence="5">Oxygen sensor histidine kinase NreB</fullName>
        <ecNumber evidence="4">2.7.13.3</ecNumber>
    </recommendedName>
    <alternativeName>
        <fullName evidence="14">Nitrogen regulation protein B</fullName>
    </alternativeName>
</protein>
<dbReference type="Pfam" id="PF02518">
    <property type="entry name" value="HATPase_c"/>
    <property type="match status" value="1"/>
</dbReference>
<feature type="transmembrane region" description="Helical" evidence="16">
    <location>
        <begin position="174"/>
        <end position="197"/>
    </location>
</feature>
<proteinExistence type="predicted"/>
<keyword evidence="6" id="KW-0004">4Fe-4S</keyword>
<dbReference type="InterPro" id="IPR050482">
    <property type="entry name" value="Sensor_HK_TwoCompSys"/>
</dbReference>
<dbReference type="InterPro" id="IPR003594">
    <property type="entry name" value="HATPase_dom"/>
</dbReference>
<dbReference type="AlphaFoldDB" id="A0A937UPH3"/>
<name>A0A937UPH3_9ACTN</name>
<evidence type="ECO:0000256" key="4">
    <source>
        <dbReference type="ARBA" id="ARBA00012438"/>
    </source>
</evidence>
<evidence type="ECO:0000256" key="3">
    <source>
        <dbReference type="ARBA" id="ARBA00004496"/>
    </source>
</evidence>
<dbReference type="Pfam" id="PF07730">
    <property type="entry name" value="HisKA_3"/>
    <property type="match status" value="1"/>
</dbReference>
<organism evidence="18 19">
    <name type="scientific">Frankia nepalensis</name>
    <dbReference type="NCBI Taxonomy" id="1836974"/>
    <lineage>
        <taxon>Bacteria</taxon>
        <taxon>Bacillati</taxon>
        <taxon>Actinomycetota</taxon>
        <taxon>Actinomycetes</taxon>
        <taxon>Frankiales</taxon>
        <taxon>Frankiaceae</taxon>
        <taxon>Frankia</taxon>
    </lineage>
</organism>
<keyword evidence="9 18" id="KW-0418">Kinase</keyword>
<comment type="function">
    <text evidence="13">Member of the two-component regulatory system NreB/NreC involved in the control of dissimilatory nitrate/nitrite reduction in response to oxygen. NreB functions as a direct oxygen sensor histidine kinase which is autophosphorylated, in the absence of oxygen, probably at the conserved histidine residue, and transfers its phosphate group probably to a conserved aspartate residue of NreC. NreB/NreC activates the expression of the nitrate (narGHJI) and nitrite (nir) reductase operons, as well as the putative nitrate transporter gene narT.</text>
</comment>
<evidence type="ECO:0000256" key="9">
    <source>
        <dbReference type="ARBA" id="ARBA00022777"/>
    </source>
</evidence>
<keyword evidence="16" id="KW-0472">Membrane</keyword>
<dbReference type="SUPFAM" id="SSF55874">
    <property type="entry name" value="ATPase domain of HSP90 chaperone/DNA topoisomerase II/histidine kinase"/>
    <property type="match status" value="1"/>
</dbReference>
<feature type="domain" description="Histidine kinase/HSP90-like ATPase" evidence="17">
    <location>
        <begin position="345"/>
        <end position="457"/>
    </location>
</feature>
<feature type="transmembrane region" description="Helical" evidence="16">
    <location>
        <begin position="108"/>
        <end position="137"/>
    </location>
</feature>
<dbReference type="GO" id="GO:0046983">
    <property type="term" value="F:protein dimerization activity"/>
    <property type="evidence" value="ECO:0007669"/>
    <property type="project" value="InterPro"/>
</dbReference>
<evidence type="ECO:0000256" key="16">
    <source>
        <dbReference type="SAM" id="Phobius"/>
    </source>
</evidence>
<dbReference type="PRINTS" id="PR00344">
    <property type="entry name" value="BCTRLSENSOR"/>
</dbReference>
<keyword evidence="11" id="KW-0902">Two-component regulatory system</keyword>
<evidence type="ECO:0000313" key="19">
    <source>
        <dbReference type="Proteomes" id="UP000604475"/>
    </source>
</evidence>
<evidence type="ECO:0000256" key="15">
    <source>
        <dbReference type="SAM" id="Coils"/>
    </source>
</evidence>
<evidence type="ECO:0000256" key="7">
    <source>
        <dbReference type="ARBA" id="ARBA00022490"/>
    </source>
</evidence>
<feature type="transmembrane region" description="Helical" evidence="16">
    <location>
        <begin position="42"/>
        <end position="65"/>
    </location>
</feature>
<keyword evidence="16" id="KW-0812">Transmembrane</keyword>
<dbReference type="GO" id="GO:0016020">
    <property type="term" value="C:membrane"/>
    <property type="evidence" value="ECO:0007669"/>
    <property type="project" value="InterPro"/>
</dbReference>
<dbReference type="SMART" id="SM00387">
    <property type="entry name" value="HATPase_c"/>
    <property type="match status" value="1"/>
</dbReference>
<keyword evidence="19" id="KW-1185">Reference proteome</keyword>
<keyword evidence="7" id="KW-0963">Cytoplasm</keyword>
<dbReference type="EMBL" id="JAEACQ010000255">
    <property type="protein sequence ID" value="MBL7630869.1"/>
    <property type="molecule type" value="Genomic_DNA"/>
</dbReference>
<dbReference type="InterPro" id="IPR036890">
    <property type="entry name" value="HATPase_C_sf"/>
</dbReference>
<comment type="subcellular location">
    <subcellularLocation>
        <location evidence="3">Cytoplasm</location>
    </subcellularLocation>
</comment>
<dbReference type="InterPro" id="IPR004358">
    <property type="entry name" value="Sig_transdc_His_kin-like_C"/>
</dbReference>
<comment type="catalytic activity">
    <reaction evidence="1">
        <text>ATP + protein L-histidine = ADP + protein N-phospho-L-histidine.</text>
        <dbReference type="EC" id="2.7.13.3"/>
    </reaction>
</comment>
<sequence length="519" mass="53543">MAGPAAPPGSASRTAALAAPVALGGPAGAEDRIAEDRIVGEAFAHGLIPFLGLAVSVLLTAVVPVEQPGWPAWPDRPATLGLAGVAAAWMLWFRVLHPAWVHRRRLMAGYFVGLTALVALLVAGAPWFGFFAFAGYLESTSVLPGRWRLVGTAVTGLLTTLSQVGGVPTSWGYFSLYLVVAGFNVAVASTMTWFAVVADRQRAARRRAIGELADANRRLQAALTENAGLHAQLVVQAREAGVLDERARLAREIHDTLAQGLTGIITQLRAAERAGARGRHLDTALRLASESLTEARRSVRALSPVELAEATLPDALADVAARWTQASGVPTEVSTTGSVVALHPEVEATVLRVAQESLANVAKHGRASRVGLTLSYMSDLVTVDIRDDGVGFDVARADTAAADTADTAAAGAAGPGGRGGFGLPGMRQRVARLAGTLAVESEPGAGTAISAAIPAIPAPRVETAPRRTAPPWRAATGMPNAADMVGARDVEAGPVVVAVAAVAADVADVADVARMDTHA</sequence>
<evidence type="ECO:0000256" key="2">
    <source>
        <dbReference type="ARBA" id="ARBA00001966"/>
    </source>
</evidence>
<keyword evidence="6" id="KW-0479">Metal-binding</keyword>
<dbReference type="Gene3D" id="1.20.5.1930">
    <property type="match status" value="1"/>
</dbReference>
<dbReference type="GO" id="GO:0000155">
    <property type="term" value="F:phosphorelay sensor kinase activity"/>
    <property type="evidence" value="ECO:0007669"/>
    <property type="project" value="InterPro"/>
</dbReference>
<keyword evidence="12" id="KW-0411">Iron-sulfur</keyword>